<evidence type="ECO:0000313" key="10">
    <source>
        <dbReference type="EMBL" id="PPJ74199.1"/>
    </source>
</evidence>
<evidence type="ECO:0000256" key="4">
    <source>
        <dbReference type="ARBA" id="ARBA00023235"/>
    </source>
</evidence>
<feature type="active site" description="Proton acceptor; specific for L-alanine" evidence="5">
    <location>
        <position position="265"/>
    </location>
</feature>
<dbReference type="KEGG" id="shh:ShL2_00851"/>
<evidence type="ECO:0000313" key="12">
    <source>
        <dbReference type="Proteomes" id="UP001269271"/>
    </source>
</evidence>
<keyword evidence="3 5" id="KW-0663">Pyridoxal phosphate</keyword>
<comment type="pathway">
    <text evidence="5">Amino-acid biosynthesis; D-alanine biosynthesis; D-alanine from L-alanine: step 1/1.</text>
</comment>
<comment type="similarity">
    <text evidence="5">Belongs to the alanine racemase family.</text>
</comment>
<dbReference type="HAMAP" id="MF_01201">
    <property type="entry name" value="Ala_racemase"/>
    <property type="match status" value="1"/>
</dbReference>
<dbReference type="NCBIfam" id="TIGR00492">
    <property type="entry name" value="alr"/>
    <property type="match status" value="1"/>
</dbReference>
<dbReference type="Pfam" id="PF00842">
    <property type="entry name" value="Ala_racemase_C"/>
    <property type="match status" value="1"/>
</dbReference>
<dbReference type="SUPFAM" id="SSF50621">
    <property type="entry name" value="Alanine racemase C-terminal domain-like"/>
    <property type="match status" value="1"/>
</dbReference>
<reference evidence="9 12" key="2">
    <citation type="submission" date="2023-08" db="EMBL/GenBank/DDBJ databases">
        <title>Genomic surveillance of Staphylococcus haemolyticus neonatal outbreak in southern France.</title>
        <authorList>
            <person name="Magnan C."/>
            <person name="Morsli M."/>
            <person name="Thiery B."/>
            <person name="Salipante F."/>
            <person name="Attar J."/>
            <person name="Massimo D.M."/>
            <person name="Ory J."/>
            <person name="Pantel A."/>
            <person name="Lavigne J.-P."/>
        </authorList>
    </citation>
    <scope>NUCLEOTIDE SEQUENCE [LARGE SCALE GENOMIC DNA]</scope>
    <source>
        <strain evidence="9 12">NSH026</strain>
    </source>
</reference>
<dbReference type="EMBL" id="PGWX01000324">
    <property type="protein sequence ID" value="PPJ74199.1"/>
    <property type="molecule type" value="Genomic_DNA"/>
</dbReference>
<dbReference type="FunFam" id="3.20.20.10:FF:000002">
    <property type="entry name" value="Alanine racemase"/>
    <property type="match status" value="1"/>
</dbReference>
<protein>
    <recommendedName>
        <fullName evidence="5">Alanine racemase</fullName>
        <ecNumber evidence="5">5.1.1.1</ecNumber>
    </recommendedName>
</protein>
<feature type="active site" description="Proton acceptor; specific for D-alanine" evidence="5">
    <location>
        <position position="39"/>
    </location>
</feature>
<dbReference type="EMBL" id="JAVSOO010000041">
    <property type="protein sequence ID" value="MDT4287579.1"/>
    <property type="molecule type" value="Genomic_DNA"/>
</dbReference>
<feature type="domain" description="Alanine racemase C-terminal" evidence="8">
    <location>
        <begin position="244"/>
        <end position="369"/>
    </location>
</feature>
<dbReference type="GO" id="GO:0030170">
    <property type="term" value="F:pyridoxal phosphate binding"/>
    <property type="evidence" value="ECO:0007669"/>
    <property type="project" value="UniProtKB-UniRule"/>
</dbReference>
<dbReference type="UniPathway" id="UPA00042">
    <property type="reaction ID" value="UER00497"/>
</dbReference>
<evidence type="ECO:0000256" key="7">
    <source>
        <dbReference type="PIRSR" id="PIRSR600821-52"/>
    </source>
</evidence>
<feature type="modified residue" description="N6-(pyridoxal phosphate)lysine" evidence="5 6">
    <location>
        <position position="39"/>
    </location>
</feature>
<dbReference type="GO" id="GO:0008784">
    <property type="term" value="F:alanine racemase activity"/>
    <property type="evidence" value="ECO:0007669"/>
    <property type="project" value="UniProtKB-UniRule"/>
</dbReference>
<dbReference type="Gene3D" id="2.40.37.10">
    <property type="entry name" value="Lyase, Ornithine Decarboxylase, Chain A, domain 1"/>
    <property type="match status" value="1"/>
</dbReference>
<dbReference type="STRING" id="1283.ShL2_00851"/>
<dbReference type="InterPro" id="IPR011079">
    <property type="entry name" value="Ala_racemase_C"/>
</dbReference>
<dbReference type="Proteomes" id="UP001269271">
    <property type="component" value="Unassembled WGS sequence"/>
</dbReference>
<dbReference type="CDD" id="cd00430">
    <property type="entry name" value="PLPDE_III_AR"/>
    <property type="match status" value="1"/>
</dbReference>
<dbReference type="EC" id="5.1.1.1" evidence="5"/>
<dbReference type="InterPro" id="IPR001608">
    <property type="entry name" value="Ala_racemase_N"/>
</dbReference>
<evidence type="ECO:0000256" key="3">
    <source>
        <dbReference type="ARBA" id="ARBA00022898"/>
    </source>
</evidence>
<dbReference type="GO" id="GO:0005829">
    <property type="term" value="C:cytosol"/>
    <property type="evidence" value="ECO:0007669"/>
    <property type="project" value="TreeGrafter"/>
</dbReference>
<reference evidence="10 11" key="1">
    <citation type="submission" date="2017-11" db="EMBL/GenBank/DDBJ databases">
        <authorList>
            <person name="Founou R.C."/>
            <person name="Founou L."/>
            <person name="Allam M."/>
            <person name="Ismail A."/>
            <person name="Essack S.Y."/>
        </authorList>
    </citation>
    <scope>NUCLEOTIDE SEQUENCE [LARGE SCALE GENOMIC DNA]</scope>
    <source>
        <strain evidence="10 11">G811N2B1</strain>
    </source>
</reference>
<accession>A0A2A1K7C2</accession>
<evidence type="ECO:0000256" key="2">
    <source>
        <dbReference type="ARBA" id="ARBA00001933"/>
    </source>
</evidence>
<dbReference type="InterPro" id="IPR009006">
    <property type="entry name" value="Ala_racemase/Decarboxylase_C"/>
</dbReference>
<dbReference type="Pfam" id="PF01168">
    <property type="entry name" value="Ala_racemase_N"/>
    <property type="match status" value="1"/>
</dbReference>
<dbReference type="GO" id="GO:0009252">
    <property type="term" value="P:peptidoglycan biosynthetic process"/>
    <property type="evidence" value="ECO:0007669"/>
    <property type="project" value="TreeGrafter"/>
</dbReference>
<dbReference type="AlphaFoldDB" id="A0A2A1K7C2"/>
<comment type="cofactor">
    <cofactor evidence="2 5 6">
        <name>pyridoxal 5'-phosphate</name>
        <dbReference type="ChEBI" id="CHEBI:597326"/>
    </cofactor>
</comment>
<sequence>MSDKFYRSTYLNVDLSAILNNYNTVRTLHSDKTVIPVVKANSYGLGSVKIAQHLMKNGADFFAVATLDEAIELRMHGINAQILILGVIPLEDINKAIQHRVALTVPSLQWLQHAIELISDDNEKNLWLHVKLDTGMGRLGIKSLEEYKEVIDLIQSHPHLVFEGVYTHFANADEPGDSMDHQYEQFETLVTQAEKPKFIHSQNSAGSLLRNFELCNAVRLGISLYGYYPSAYVKEKVETELQPSAQLLTQVVQTKYLKVGESVSYGSTFTATEDIKIAILPIGYADGYLRSMQGAFVNVKGHQCEVIGRVCMDQMIIKVPDDVKEGDSVTLLDNAYDSPQSAETLAQKQDTISYEVLCNLGRRLPRIYQVDDEMHVTNELLK</sequence>
<dbReference type="InterPro" id="IPR000821">
    <property type="entry name" value="Ala_racemase"/>
</dbReference>
<dbReference type="GO" id="GO:0030632">
    <property type="term" value="P:D-alanine biosynthetic process"/>
    <property type="evidence" value="ECO:0007669"/>
    <property type="project" value="UniProtKB-UniRule"/>
</dbReference>
<dbReference type="PANTHER" id="PTHR30511:SF0">
    <property type="entry name" value="ALANINE RACEMASE, CATABOLIC-RELATED"/>
    <property type="match status" value="1"/>
</dbReference>
<dbReference type="Gene3D" id="3.20.20.10">
    <property type="entry name" value="Alanine racemase"/>
    <property type="match status" value="1"/>
</dbReference>
<evidence type="ECO:0000313" key="9">
    <source>
        <dbReference type="EMBL" id="MDT4287579.1"/>
    </source>
</evidence>
<feature type="binding site" evidence="5 7">
    <location>
        <position position="312"/>
    </location>
    <ligand>
        <name>substrate</name>
    </ligand>
</feature>
<evidence type="ECO:0000256" key="1">
    <source>
        <dbReference type="ARBA" id="ARBA00000316"/>
    </source>
</evidence>
<dbReference type="RefSeq" id="WP_016931365.1">
    <property type="nucleotide sequence ID" value="NZ_CABMHO010000048.1"/>
</dbReference>
<proteinExistence type="inferred from homology"/>
<comment type="catalytic activity">
    <reaction evidence="1 5">
        <text>L-alanine = D-alanine</text>
        <dbReference type="Rhea" id="RHEA:20249"/>
        <dbReference type="ChEBI" id="CHEBI:57416"/>
        <dbReference type="ChEBI" id="CHEBI:57972"/>
        <dbReference type="EC" id="5.1.1.1"/>
    </reaction>
</comment>
<evidence type="ECO:0000259" key="8">
    <source>
        <dbReference type="SMART" id="SM01005"/>
    </source>
</evidence>
<keyword evidence="4 5" id="KW-0413">Isomerase</keyword>
<feature type="binding site" evidence="5 7">
    <location>
        <position position="138"/>
    </location>
    <ligand>
        <name>substrate</name>
    </ligand>
</feature>
<dbReference type="SMART" id="SM01005">
    <property type="entry name" value="Ala_racemase_C"/>
    <property type="match status" value="1"/>
</dbReference>
<dbReference type="PRINTS" id="PR00992">
    <property type="entry name" value="ALARACEMASE"/>
</dbReference>
<evidence type="ECO:0000313" key="11">
    <source>
        <dbReference type="Proteomes" id="UP000238153"/>
    </source>
</evidence>
<dbReference type="PANTHER" id="PTHR30511">
    <property type="entry name" value="ALANINE RACEMASE"/>
    <property type="match status" value="1"/>
</dbReference>
<evidence type="ECO:0000256" key="5">
    <source>
        <dbReference type="HAMAP-Rule" id="MF_01201"/>
    </source>
</evidence>
<name>A0A2A1K7C2_STAHA</name>
<dbReference type="InterPro" id="IPR029066">
    <property type="entry name" value="PLP-binding_barrel"/>
</dbReference>
<comment type="caution">
    <text evidence="10">The sequence shown here is derived from an EMBL/GenBank/DDBJ whole genome shotgun (WGS) entry which is preliminary data.</text>
</comment>
<dbReference type="SUPFAM" id="SSF51419">
    <property type="entry name" value="PLP-binding barrel"/>
    <property type="match status" value="1"/>
</dbReference>
<keyword evidence="12" id="KW-1185">Reference proteome</keyword>
<comment type="function">
    <text evidence="5">Catalyzes the interconversion of L-alanine and D-alanine. May also act on other amino acids.</text>
</comment>
<dbReference type="Proteomes" id="UP000238153">
    <property type="component" value="Unassembled WGS sequence"/>
</dbReference>
<organism evidence="10 11">
    <name type="scientific">Staphylococcus haemolyticus</name>
    <dbReference type="NCBI Taxonomy" id="1283"/>
    <lineage>
        <taxon>Bacteria</taxon>
        <taxon>Bacillati</taxon>
        <taxon>Bacillota</taxon>
        <taxon>Bacilli</taxon>
        <taxon>Bacillales</taxon>
        <taxon>Staphylococcaceae</taxon>
        <taxon>Staphylococcus</taxon>
    </lineage>
</organism>
<evidence type="ECO:0000256" key="6">
    <source>
        <dbReference type="PIRSR" id="PIRSR600821-50"/>
    </source>
</evidence>
<gene>
    <name evidence="10" type="primary">alr</name>
    <name evidence="10" type="ORF">CV019_08145</name>
    <name evidence="9" type="ORF">RO950_11375</name>
</gene>
<dbReference type="FunFam" id="2.40.37.10:FF:000006">
    <property type="entry name" value="Alanine racemase"/>
    <property type="match status" value="1"/>
</dbReference>